<reference evidence="1 2" key="1">
    <citation type="submission" date="2016-01" db="EMBL/GenBank/DDBJ databases">
        <authorList>
            <person name="Oliw E.H."/>
        </authorList>
    </citation>
    <scope>NUCLEOTIDE SEQUENCE [LARGE SCALE GENOMIC DNA]</scope>
    <source>
        <strain evidence="1 2">MDcuke</strain>
        <plasmid evidence="1 2">unnamed1</plasmid>
    </source>
</reference>
<protein>
    <submittedName>
        <fullName evidence="1">DUF957 domain-containing protein</fullName>
    </submittedName>
</protein>
<proteinExistence type="predicted"/>
<geneLocation type="plasmid" evidence="1 2">
    <name>unnamed1</name>
</geneLocation>
<evidence type="ECO:0000313" key="2">
    <source>
        <dbReference type="Proteomes" id="UP000264980"/>
    </source>
</evidence>
<accession>A0A345CZU5</accession>
<dbReference type="AlphaFoldDB" id="A0A345CZU5"/>
<dbReference type="Proteomes" id="UP000264980">
    <property type="component" value="Plasmid unnamed1"/>
</dbReference>
<sequence>MINASEVMEGLTILAHWLEDNINCESELCFDDPDTGTDSEKILPCVEAALALMAATLPNHGQEPGSEIRIRAQGEANSYMLLKENTWFAQVLMNGEMTTPRQESCLRAMVAELNKMEDTRTGIRVLAAMAIERDWPTFMEPDNADRSAMAAEILCYFARQTGLARSDESVDTIMGDLITDLMHLCDRLDIDFPGVLTVSAMHHDDESEG</sequence>
<keyword evidence="1" id="KW-0614">Plasmid</keyword>
<dbReference type="AntiFam" id="ANF00264">
    <property type="entry name" value="Spurious protein deried frameshifted phage protein"/>
</dbReference>
<gene>
    <name evidence="1" type="ORF">AV903_26215</name>
</gene>
<dbReference type="EMBL" id="CP013971">
    <property type="protein sequence ID" value="AXF78962.1"/>
    <property type="molecule type" value="Genomic_DNA"/>
</dbReference>
<evidence type="ECO:0000313" key="1">
    <source>
        <dbReference type="EMBL" id="AXF78962.1"/>
    </source>
</evidence>
<name>A0A345CZU5_9GAMM</name>
<organism evidence="1 2">
    <name type="scientific">Erwinia tracheiphila</name>
    <dbReference type="NCBI Taxonomy" id="65700"/>
    <lineage>
        <taxon>Bacteria</taxon>
        <taxon>Pseudomonadati</taxon>
        <taxon>Pseudomonadota</taxon>
        <taxon>Gammaproteobacteria</taxon>
        <taxon>Enterobacterales</taxon>
        <taxon>Erwiniaceae</taxon>
        <taxon>Erwinia</taxon>
    </lineage>
</organism>